<dbReference type="InterPro" id="IPR051533">
    <property type="entry name" value="WaaL-like"/>
</dbReference>
<evidence type="ECO:0000256" key="2">
    <source>
        <dbReference type="ARBA" id="ARBA00022692"/>
    </source>
</evidence>
<keyword evidence="2 5" id="KW-0812">Transmembrane</keyword>
<sequence>MIDIRRFEVVAVVQAALDGLDVLASARCLAVVASLLLVWVTLEPFEDLRIATLPGAPAGKLAFTYLAFGALALLTVLLSASDNIPALKSLWTPLHLCLLGWMAFNIALSQSPGVSLQRFVLTASVISLALMIPLLPPTQAAFKWCFAVAALLLLALCYFGLVAAPALAIHSAADVTEPDLAGDWRGSFAHKNAAAAVMAILVYLGLYLATNGLRLWGGSIAALAALFLVGSGGKSALALCIGVGLLAQLIATIRSLWLKMLVCLVPVVLMNLLSVGSAINTGLAAIVGLLPIDTSFTGRTDIWKYAFAAFLDHPFRGYGYAAFWENANRTSAEDLGWASTSPHSHNSYLDLALTIGLPGLVLVILVFVVAPLRNFHVIQSADRSSGLARLFLVIWMFGVYFATMETFLLDRQNPTWFSFVIAAAGLHYLARFGVKA</sequence>
<feature type="transmembrane region" description="Helical" evidence="5">
    <location>
        <begin position="144"/>
        <end position="168"/>
    </location>
</feature>
<feature type="transmembrane region" description="Helical" evidence="5">
    <location>
        <begin position="90"/>
        <end position="108"/>
    </location>
</feature>
<feature type="transmembrane region" description="Helical" evidence="5">
    <location>
        <begin position="390"/>
        <end position="409"/>
    </location>
</feature>
<organism evidence="7">
    <name type="scientific">Rhodopseudomonas palustris (strain BisB18)</name>
    <dbReference type="NCBI Taxonomy" id="316056"/>
    <lineage>
        <taxon>Bacteria</taxon>
        <taxon>Pseudomonadati</taxon>
        <taxon>Pseudomonadota</taxon>
        <taxon>Alphaproteobacteria</taxon>
        <taxon>Hyphomicrobiales</taxon>
        <taxon>Nitrobacteraceae</taxon>
        <taxon>Rhodopseudomonas</taxon>
    </lineage>
</organism>
<dbReference type="STRING" id="316056.RPC_0665"/>
<proteinExistence type="predicted"/>
<evidence type="ECO:0000256" key="3">
    <source>
        <dbReference type="ARBA" id="ARBA00022989"/>
    </source>
</evidence>
<evidence type="ECO:0000256" key="4">
    <source>
        <dbReference type="ARBA" id="ARBA00023136"/>
    </source>
</evidence>
<dbReference type="InterPro" id="IPR007016">
    <property type="entry name" value="O-antigen_ligase-rel_domated"/>
</dbReference>
<dbReference type="RefSeq" id="WP_011471145.1">
    <property type="nucleotide sequence ID" value="NC_007925.1"/>
</dbReference>
<dbReference type="AlphaFoldDB" id="Q21BJ9"/>
<dbReference type="PANTHER" id="PTHR37422">
    <property type="entry name" value="TEICHURONIC ACID BIOSYNTHESIS PROTEIN TUAE"/>
    <property type="match status" value="1"/>
</dbReference>
<dbReference type="OrthoDB" id="4391260at2"/>
<name>Q21BJ9_RHOPB</name>
<feature type="transmembrane region" description="Helical" evidence="5">
    <location>
        <begin position="114"/>
        <end position="132"/>
    </location>
</feature>
<dbReference type="GO" id="GO:0016020">
    <property type="term" value="C:membrane"/>
    <property type="evidence" value="ECO:0007669"/>
    <property type="project" value="UniProtKB-SubCell"/>
</dbReference>
<feature type="domain" description="O-antigen ligase-related" evidence="6">
    <location>
        <begin position="221"/>
        <end position="364"/>
    </location>
</feature>
<feature type="transmembrane region" description="Helical" evidence="5">
    <location>
        <begin position="62"/>
        <end position="78"/>
    </location>
</feature>
<keyword evidence="3 5" id="KW-1133">Transmembrane helix</keyword>
<comment type="subcellular location">
    <subcellularLocation>
        <location evidence="1">Membrane</location>
        <topology evidence="1">Multi-pass membrane protein</topology>
    </subcellularLocation>
</comment>
<accession>Q21BJ9</accession>
<reference evidence="7" key="1">
    <citation type="submission" date="2006-03" db="EMBL/GenBank/DDBJ databases">
        <title>Complete sequence of Rhodopseudomonas palustris BisB18.</title>
        <authorList>
            <consortium name="US DOE Joint Genome Institute"/>
            <person name="Copeland A."/>
            <person name="Lucas S."/>
            <person name="Lapidus A."/>
            <person name="Barry K."/>
            <person name="Detter J.C."/>
            <person name="Glavina del Rio T."/>
            <person name="Hammon N."/>
            <person name="Israni S."/>
            <person name="Dalin E."/>
            <person name="Tice H."/>
            <person name="Pitluck S."/>
            <person name="Chain P."/>
            <person name="Malfatti S."/>
            <person name="Shin M."/>
            <person name="Vergez L."/>
            <person name="Schmutz J."/>
            <person name="Larimer F."/>
            <person name="Land M."/>
            <person name="Hauser L."/>
            <person name="Pelletier D.A."/>
            <person name="Kyrpides N."/>
            <person name="Anderson I."/>
            <person name="Oda Y."/>
            <person name="Harwood C.S."/>
            <person name="Richardson P."/>
        </authorList>
    </citation>
    <scope>NUCLEOTIDE SEQUENCE [LARGE SCALE GENOMIC DNA]</scope>
    <source>
        <strain evidence="7">BisB18</strain>
    </source>
</reference>
<protein>
    <submittedName>
        <fullName evidence="7">O-antigen polymerase</fullName>
    </submittedName>
</protein>
<keyword evidence="4 5" id="KW-0472">Membrane</keyword>
<gene>
    <name evidence="7" type="ordered locus">RPC_0665</name>
</gene>
<feature type="transmembrane region" description="Helical" evidence="5">
    <location>
        <begin position="264"/>
        <end position="290"/>
    </location>
</feature>
<dbReference type="HOGENOM" id="CLU_039809_1_0_5"/>
<evidence type="ECO:0000259" key="6">
    <source>
        <dbReference type="Pfam" id="PF04932"/>
    </source>
</evidence>
<feature type="transmembrane region" description="Helical" evidence="5">
    <location>
        <begin position="351"/>
        <end position="370"/>
    </location>
</feature>
<dbReference type="Pfam" id="PF04932">
    <property type="entry name" value="Wzy_C"/>
    <property type="match status" value="1"/>
</dbReference>
<feature type="transmembrane region" description="Helical" evidence="5">
    <location>
        <begin position="213"/>
        <end position="230"/>
    </location>
</feature>
<dbReference type="KEGG" id="rpc:RPC_0665"/>
<dbReference type="EMBL" id="CP000301">
    <property type="protein sequence ID" value="ABD86237.1"/>
    <property type="molecule type" value="Genomic_DNA"/>
</dbReference>
<evidence type="ECO:0000256" key="5">
    <source>
        <dbReference type="SAM" id="Phobius"/>
    </source>
</evidence>
<dbReference type="eggNOG" id="COG3307">
    <property type="taxonomic scope" value="Bacteria"/>
</dbReference>
<evidence type="ECO:0000256" key="1">
    <source>
        <dbReference type="ARBA" id="ARBA00004141"/>
    </source>
</evidence>
<evidence type="ECO:0000313" key="7">
    <source>
        <dbReference type="EMBL" id="ABD86237.1"/>
    </source>
</evidence>
<feature type="transmembrane region" description="Helical" evidence="5">
    <location>
        <begin position="236"/>
        <end position="257"/>
    </location>
</feature>
<dbReference type="PANTHER" id="PTHR37422:SF21">
    <property type="entry name" value="EXOQ-LIKE PROTEIN"/>
    <property type="match status" value="1"/>
</dbReference>
<feature type="transmembrane region" description="Helical" evidence="5">
    <location>
        <begin position="20"/>
        <end position="42"/>
    </location>
</feature>
<feature type="transmembrane region" description="Helical" evidence="5">
    <location>
        <begin position="415"/>
        <end position="434"/>
    </location>
</feature>
<feature type="transmembrane region" description="Helical" evidence="5">
    <location>
        <begin position="188"/>
        <end position="206"/>
    </location>
</feature>